<evidence type="ECO:0000256" key="1">
    <source>
        <dbReference type="ARBA" id="ARBA00022741"/>
    </source>
</evidence>
<keyword evidence="1 4" id="KW-0547">Nucleotide-binding</keyword>
<dbReference type="InterPro" id="IPR027417">
    <property type="entry name" value="P-loop_NTPase"/>
</dbReference>
<evidence type="ECO:0000256" key="2">
    <source>
        <dbReference type="ARBA" id="ARBA00022840"/>
    </source>
</evidence>
<dbReference type="GO" id="GO:0005524">
    <property type="term" value="F:ATP binding"/>
    <property type="evidence" value="ECO:0007669"/>
    <property type="project" value="UniProtKB-UniRule"/>
</dbReference>
<evidence type="ECO:0000313" key="7">
    <source>
        <dbReference type="EMBL" id="OBS09116.1"/>
    </source>
</evidence>
<dbReference type="HAMAP" id="MF_00636">
    <property type="entry name" value="RapZ_like"/>
    <property type="match status" value="1"/>
</dbReference>
<dbReference type="STRING" id="160660.BJI67_13580"/>
<protein>
    <submittedName>
        <fullName evidence="7">RNase adaptor protein RapZ</fullName>
    </submittedName>
</protein>
<dbReference type="PANTHER" id="PTHR30448:SF0">
    <property type="entry name" value="RNASE ADAPTER PROTEIN RAPZ"/>
    <property type="match status" value="1"/>
</dbReference>
<dbReference type="GO" id="GO:0005525">
    <property type="term" value="F:GTP binding"/>
    <property type="evidence" value="ECO:0007669"/>
    <property type="project" value="UniProtKB-UniRule"/>
</dbReference>
<keyword evidence="3 4" id="KW-0342">GTP-binding</keyword>
<keyword evidence="8" id="KW-1185">Reference proteome</keyword>
<evidence type="ECO:0000259" key="5">
    <source>
        <dbReference type="Pfam" id="PF03668"/>
    </source>
</evidence>
<comment type="caution">
    <text evidence="7">The sequence shown here is derived from an EMBL/GenBank/DDBJ whole genome shotgun (WGS) entry which is preliminary data.</text>
</comment>
<dbReference type="InterPro" id="IPR053930">
    <property type="entry name" value="RapZ-like_N"/>
</dbReference>
<evidence type="ECO:0000313" key="8">
    <source>
        <dbReference type="Proteomes" id="UP000029273"/>
    </source>
</evidence>
<sequence length="286" mass="32572">MRLIIISGLSGSGKTVALHALEDEGLYCIDNLHLGLLPAFVENLLSPKVKLYDEAAVGIDARSGIEELRRFKDILEDIRTRGVQLEIIYLQAEIDTLLKRFSETRRKHPLSRKGLPLIEAIHLERSLLAVIAEHADLTIDTTRSNVHQLSAQIRERIGRSHVGSLSLQFQSFGFKHGVPGDSDFIFDVRCLPNPHWEPRLRNQTGLDPSVQHYLASHPMVEDMYHDIRQFLQTWIPRFEAENRSYLTVSIGCTGGQHRSVYLVQRLGDAFRDERGTEITIRHRELG</sequence>
<accession>A0A1A6C3H7</accession>
<dbReference type="RefSeq" id="WP_038089031.1">
    <property type="nucleotide sequence ID" value="NZ_JQSG02000003.1"/>
</dbReference>
<dbReference type="Gene3D" id="3.40.50.300">
    <property type="entry name" value="P-loop containing nucleotide triphosphate hydrolases"/>
    <property type="match status" value="1"/>
</dbReference>
<evidence type="ECO:0000256" key="3">
    <source>
        <dbReference type="ARBA" id="ARBA00023134"/>
    </source>
</evidence>
<evidence type="ECO:0000256" key="4">
    <source>
        <dbReference type="HAMAP-Rule" id="MF_00636"/>
    </source>
</evidence>
<dbReference type="InterPro" id="IPR005337">
    <property type="entry name" value="RapZ-like"/>
</dbReference>
<dbReference type="PANTHER" id="PTHR30448">
    <property type="entry name" value="RNASE ADAPTER PROTEIN RAPZ"/>
    <property type="match status" value="1"/>
</dbReference>
<dbReference type="InterPro" id="IPR053931">
    <property type="entry name" value="RapZ_C"/>
</dbReference>
<dbReference type="Pfam" id="PF03668">
    <property type="entry name" value="RapZ-like_N"/>
    <property type="match status" value="1"/>
</dbReference>
<feature type="domain" description="RapZ C-terminal" evidence="6">
    <location>
        <begin position="166"/>
        <end position="285"/>
    </location>
</feature>
<name>A0A1A6C3H7_9GAMM</name>
<dbReference type="Proteomes" id="UP000029273">
    <property type="component" value="Unassembled WGS sequence"/>
</dbReference>
<dbReference type="PIRSF" id="PIRSF005052">
    <property type="entry name" value="P-loopkin"/>
    <property type="match status" value="1"/>
</dbReference>
<organism evidence="7 8">
    <name type="scientific">Acidihalobacter prosperus</name>
    <dbReference type="NCBI Taxonomy" id="160660"/>
    <lineage>
        <taxon>Bacteria</taxon>
        <taxon>Pseudomonadati</taxon>
        <taxon>Pseudomonadota</taxon>
        <taxon>Gammaproteobacteria</taxon>
        <taxon>Chromatiales</taxon>
        <taxon>Ectothiorhodospiraceae</taxon>
        <taxon>Acidihalobacter</taxon>
    </lineage>
</organism>
<dbReference type="AlphaFoldDB" id="A0A1A6C3H7"/>
<feature type="domain" description="RapZ-like N-terminal" evidence="5">
    <location>
        <begin position="1"/>
        <end position="158"/>
    </location>
</feature>
<evidence type="ECO:0000259" key="6">
    <source>
        <dbReference type="Pfam" id="PF22740"/>
    </source>
</evidence>
<dbReference type="NCBIfam" id="NF003828">
    <property type="entry name" value="PRK05416.1"/>
    <property type="match status" value="1"/>
</dbReference>
<dbReference type="EMBL" id="JQSG02000003">
    <property type="protein sequence ID" value="OBS09116.1"/>
    <property type="molecule type" value="Genomic_DNA"/>
</dbReference>
<dbReference type="SUPFAM" id="SSF52540">
    <property type="entry name" value="P-loop containing nucleoside triphosphate hydrolases"/>
    <property type="match status" value="1"/>
</dbReference>
<proteinExistence type="inferred from homology"/>
<feature type="binding site" evidence="4">
    <location>
        <begin position="60"/>
        <end position="63"/>
    </location>
    <ligand>
        <name>GTP</name>
        <dbReference type="ChEBI" id="CHEBI:37565"/>
    </ligand>
</feature>
<dbReference type="OrthoDB" id="9784461at2"/>
<dbReference type="Pfam" id="PF22740">
    <property type="entry name" value="PapZ_C"/>
    <property type="match status" value="1"/>
</dbReference>
<keyword evidence="2 4" id="KW-0067">ATP-binding</keyword>
<gene>
    <name evidence="7" type="ORF">Thpro_021444</name>
</gene>
<reference evidence="7 8" key="1">
    <citation type="journal article" date="2014" name="Genome Announc.">
        <title>Draft Genome Sequence of the Iron-Oxidizing, Acidophilic, and Halotolerant 'Thiobacillus prosperus' Type Strain DSM 5130.</title>
        <authorList>
            <person name="Ossandon F.J."/>
            <person name="Cardenas J.P."/>
            <person name="Corbett M."/>
            <person name="Quatrini R."/>
            <person name="Holmes D.S."/>
            <person name="Watkin E."/>
        </authorList>
    </citation>
    <scope>NUCLEOTIDE SEQUENCE [LARGE SCALE GENOMIC DNA]</scope>
    <source>
        <strain evidence="7 8">DSM 5130</strain>
    </source>
</reference>
<feature type="binding site" evidence="4">
    <location>
        <begin position="8"/>
        <end position="15"/>
    </location>
    <ligand>
        <name>ATP</name>
        <dbReference type="ChEBI" id="CHEBI:30616"/>
    </ligand>
</feature>